<dbReference type="GO" id="GO:0005829">
    <property type="term" value="C:cytosol"/>
    <property type="evidence" value="ECO:0007669"/>
    <property type="project" value="TreeGrafter"/>
</dbReference>
<dbReference type="GeneID" id="68363417"/>
<evidence type="ECO:0000313" key="2">
    <source>
        <dbReference type="EMBL" id="QCT70522.1"/>
    </source>
</evidence>
<gene>
    <name evidence="2" type="ORF">CPZ25_004025</name>
</gene>
<dbReference type="RefSeq" id="WP_013380623.1">
    <property type="nucleotide sequence ID" value="NZ_CABJDW020000005.1"/>
</dbReference>
<dbReference type="KEGG" id="emt:CPZ25_004025"/>
<keyword evidence="3" id="KW-1185">Reference proteome</keyword>
<reference evidence="2 3" key="1">
    <citation type="submission" date="2018-05" db="EMBL/GenBank/DDBJ databases">
        <title>Genome comparison of Eubacterium sp.</title>
        <authorList>
            <person name="Feng Y."/>
            <person name="Sanchez-Andrea I."/>
            <person name="Stams A.J.M."/>
            <person name="De Vos W.M."/>
        </authorList>
    </citation>
    <scope>NUCLEOTIDE SEQUENCE [LARGE SCALE GENOMIC DNA]</scope>
    <source>
        <strain evidence="2 3">YI</strain>
    </source>
</reference>
<dbReference type="InterPro" id="IPR035959">
    <property type="entry name" value="RutC-like_sf"/>
</dbReference>
<dbReference type="PANTHER" id="PTHR11803">
    <property type="entry name" value="2-IMINOBUTANOATE/2-IMINOPROPANOATE DEAMINASE RIDA"/>
    <property type="match status" value="1"/>
</dbReference>
<comment type="similarity">
    <text evidence="1">Belongs to the RutC family.</text>
</comment>
<evidence type="ECO:0000256" key="1">
    <source>
        <dbReference type="ARBA" id="ARBA00010552"/>
    </source>
</evidence>
<dbReference type="AlphaFoldDB" id="A0A4P9C7E3"/>
<dbReference type="InterPro" id="IPR006175">
    <property type="entry name" value="YjgF/YER057c/UK114"/>
</dbReference>
<dbReference type="Gene3D" id="3.30.1330.40">
    <property type="entry name" value="RutC-like"/>
    <property type="match status" value="1"/>
</dbReference>
<accession>A0A4P9C7E3</accession>
<evidence type="ECO:0000313" key="3">
    <source>
        <dbReference type="Proteomes" id="UP000218387"/>
    </source>
</evidence>
<dbReference type="InterPro" id="IPR006056">
    <property type="entry name" value="RidA"/>
</dbReference>
<name>A0A4P9C7E3_EUBML</name>
<dbReference type="NCBIfam" id="TIGR00004">
    <property type="entry name" value="Rid family detoxifying hydrolase"/>
    <property type="match status" value="1"/>
</dbReference>
<sequence>MKTKVATDKAPAALGPYSQALVVDGTLYASGQLGIDPATGEMPEAFEAQAKQVMLNMGAVLKEAGYDYSDVVKTTIFVDDLANFTVLNDIYGEYFTENQPARSCVQAARIPKDAKVEIEFIAVK</sequence>
<dbReference type="Pfam" id="PF01042">
    <property type="entry name" value="Ribonuc_L-PSP"/>
    <property type="match status" value="1"/>
</dbReference>
<protein>
    <submittedName>
        <fullName evidence="2">RidA family protein</fullName>
    </submittedName>
</protein>
<dbReference type="SUPFAM" id="SSF55298">
    <property type="entry name" value="YjgF-like"/>
    <property type="match status" value="1"/>
</dbReference>
<dbReference type="FunFam" id="3.30.1330.40:FF:000001">
    <property type="entry name" value="L-PSP family endoribonuclease"/>
    <property type="match status" value="1"/>
</dbReference>
<dbReference type="EMBL" id="CP029487">
    <property type="protein sequence ID" value="QCT70522.1"/>
    <property type="molecule type" value="Genomic_DNA"/>
</dbReference>
<organism evidence="2 3">
    <name type="scientific">Eubacterium maltosivorans</name>
    <dbReference type="NCBI Taxonomy" id="2041044"/>
    <lineage>
        <taxon>Bacteria</taxon>
        <taxon>Bacillati</taxon>
        <taxon>Bacillota</taxon>
        <taxon>Clostridia</taxon>
        <taxon>Eubacteriales</taxon>
        <taxon>Eubacteriaceae</taxon>
        <taxon>Eubacterium</taxon>
    </lineage>
</organism>
<dbReference type="Proteomes" id="UP000218387">
    <property type="component" value="Chromosome"/>
</dbReference>
<proteinExistence type="inferred from homology"/>
<dbReference type="PANTHER" id="PTHR11803:SF39">
    <property type="entry name" value="2-IMINOBUTANOATE_2-IMINOPROPANOATE DEAMINASE"/>
    <property type="match status" value="1"/>
</dbReference>
<dbReference type="CDD" id="cd00448">
    <property type="entry name" value="YjgF_YER057c_UK114_family"/>
    <property type="match status" value="1"/>
</dbReference>
<dbReference type="GO" id="GO:0019239">
    <property type="term" value="F:deaminase activity"/>
    <property type="evidence" value="ECO:0007669"/>
    <property type="project" value="TreeGrafter"/>
</dbReference>